<dbReference type="InterPro" id="IPR003615">
    <property type="entry name" value="HNH_nuc"/>
</dbReference>
<dbReference type="EMBL" id="LAZR01016027">
    <property type="protein sequence ID" value="KKM06302.1"/>
    <property type="molecule type" value="Genomic_DNA"/>
</dbReference>
<organism evidence="2">
    <name type="scientific">marine sediment metagenome</name>
    <dbReference type="NCBI Taxonomy" id="412755"/>
    <lineage>
        <taxon>unclassified sequences</taxon>
        <taxon>metagenomes</taxon>
        <taxon>ecological metagenomes</taxon>
    </lineage>
</organism>
<dbReference type="InterPro" id="IPR047693">
    <property type="entry name" value="RNA-guided_IscB-like"/>
</dbReference>
<feature type="non-terminal residue" evidence="2">
    <location>
        <position position="1"/>
    </location>
</feature>
<dbReference type="GO" id="GO:0004519">
    <property type="term" value="F:endonuclease activity"/>
    <property type="evidence" value="ECO:0007669"/>
    <property type="project" value="InterPro"/>
</dbReference>
<evidence type="ECO:0000313" key="2">
    <source>
        <dbReference type="EMBL" id="KKM06302.1"/>
    </source>
</evidence>
<dbReference type="PANTHER" id="PTHR33877:SF2">
    <property type="entry name" value="OS07G0170200 PROTEIN"/>
    <property type="match status" value="1"/>
</dbReference>
<comment type="caution">
    <text evidence="2">The sequence shown here is derived from an EMBL/GenBank/DDBJ whole genome shotgun (WGS) entry which is preliminary data.</text>
</comment>
<dbReference type="Gene3D" id="1.10.30.50">
    <property type="match status" value="1"/>
</dbReference>
<name>A0A0F9HT44_9ZZZZ</name>
<gene>
    <name evidence="2" type="ORF">LCGC14_1745340</name>
</gene>
<dbReference type="CDD" id="cd00085">
    <property type="entry name" value="HNHc"/>
    <property type="match status" value="1"/>
</dbReference>
<reference evidence="2" key="1">
    <citation type="journal article" date="2015" name="Nature">
        <title>Complex archaea that bridge the gap between prokaryotes and eukaryotes.</title>
        <authorList>
            <person name="Spang A."/>
            <person name="Saw J.H."/>
            <person name="Jorgensen S.L."/>
            <person name="Zaremba-Niedzwiedzka K."/>
            <person name="Martijn J."/>
            <person name="Lind A.E."/>
            <person name="van Eijk R."/>
            <person name="Schleper C."/>
            <person name="Guy L."/>
            <person name="Ettema T.J."/>
        </authorList>
    </citation>
    <scope>NUCLEOTIDE SEQUENCE</scope>
</reference>
<dbReference type="PANTHER" id="PTHR33877">
    <property type="entry name" value="SLL1193 PROTEIN"/>
    <property type="match status" value="1"/>
</dbReference>
<dbReference type="Pfam" id="PF01844">
    <property type="entry name" value="HNH"/>
    <property type="match status" value="1"/>
</dbReference>
<feature type="domain" description="HNH nuclease" evidence="1">
    <location>
        <begin position="170"/>
        <end position="222"/>
    </location>
</feature>
<proteinExistence type="predicted"/>
<dbReference type="GO" id="GO:0003676">
    <property type="term" value="F:nucleic acid binding"/>
    <property type="evidence" value="ECO:0007669"/>
    <property type="project" value="InterPro"/>
</dbReference>
<dbReference type="SMART" id="SM00507">
    <property type="entry name" value="HNHc"/>
    <property type="match status" value="1"/>
</dbReference>
<dbReference type="GO" id="GO:0008270">
    <property type="term" value="F:zinc ion binding"/>
    <property type="evidence" value="ECO:0007669"/>
    <property type="project" value="InterPro"/>
</dbReference>
<evidence type="ECO:0000259" key="1">
    <source>
        <dbReference type="SMART" id="SM00507"/>
    </source>
</evidence>
<accession>A0A0F9HT44</accession>
<dbReference type="NCBIfam" id="NF040563">
    <property type="entry name" value="guided_IscB"/>
    <property type="match status" value="1"/>
</dbReference>
<sequence>ARRLLKKGLAKVISKKPFTIKLLFGSSRYKQEVIAGMDTGSKTIGIAAIANGKVLYQAETKLRGEEIKKKMDQRRMYRRSRRSRKLRYRKPRFLNRRASTAINRLAPSIKHKLLSHLREKKFIESILPVSVWIVETASFDIHKITNPKGVSKALGKGRTYQKGRMLDFYNVKQYVLNRDKYQCQVCKKKNGLKLHVHHIQFRSNGGTNSPDNLTSLCETCHDKLHKLKKEEAEKSSKKLQKSAQKQTKHATEISILRSQLCKHFRNLGSSQVFEETFGYITKFNRESANLLKSHHIDAICIASRGERIEVQNQNNPSDLFLRRCVSKGDYQQTRGIRSELKIPTGKLFGLKKFDLVKTSKGVGFVKGKRSSGFFAISDINGTIISDSVNIKKNISRTQARKSILIWRSQFVSDLKDKVSLREKR</sequence>
<dbReference type="InterPro" id="IPR052892">
    <property type="entry name" value="NA-targeting_endonuclease"/>
</dbReference>
<dbReference type="AlphaFoldDB" id="A0A0F9HT44"/>
<dbReference type="InterPro" id="IPR002711">
    <property type="entry name" value="HNH"/>
</dbReference>
<dbReference type="InterPro" id="IPR025938">
    <property type="entry name" value="RRXRR_dom"/>
</dbReference>
<protein>
    <recommendedName>
        <fullName evidence="1">HNH nuclease domain-containing protein</fullName>
    </recommendedName>
</protein>
<dbReference type="Pfam" id="PF14239">
    <property type="entry name" value="RRXRR"/>
    <property type="match status" value="1"/>
</dbReference>